<protein>
    <submittedName>
        <fullName evidence="3">F-boxkelch-repeat protein</fullName>
    </submittedName>
    <submittedName>
        <fullName evidence="4">SLF-like-6 protein</fullName>
    </submittedName>
</protein>
<keyword evidence="5" id="KW-1185">Reference proteome</keyword>
<dbReference type="STRING" id="49451.A0A1J6JLW0"/>
<reference evidence="4" key="2">
    <citation type="submission" date="2018-09" db="EMBL/GenBank/DDBJ databases">
        <title>Unpuplished.</title>
        <authorList>
            <person name="Guo H."/>
        </authorList>
    </citation>
    <scope>NUCLEOTIDE SEQUENCE</scope>
</reference>
<dbReference type="Proteomes" id="UP000187609">
    <property type="component" value="Unassembled WGS sequence"/>
</dbReference>
<feature type="domain" description="F-box" evidence="1">
    <location>
        <begin position="12"/>
        <end position="45"/>
    </location>
</feature>
<evidence type="ECO:0000313" key="4">
    <source>
        <dbReference type="EMBL" id="QCF41904.1"/>
    </source>
</evidence>
<reference evidence="3 5" key="1">
    <citation type="submission" date="2016-11" db="EMBL/GenBank/DDBJ databases">
        <title>The genome of Nicotiana attenuata.</title>
        <authorList>
            <person name="Xu S."/>
            <person name="Brockmoeller T."/>
            <person name="Gaquerel E."/>
            <person name="Navarro A."/>
            <person name="Kuhl H."/>
            <person name="Gase K."/>
            <person name="Ling Z."/>
            <person name="Zhou W."/>
            <person name="Kreitzer C."/>
            <person name="Stanke M."/>
            <person name="Tang H."/>
            <person name="Lyons E."/>
            <person name="Pandey P."/>
            <person name="Pandey S.P."/>
            <person name="Timmermann B."/>
            <person name="Baldwin I.T."/>
        </authorList>
    </citation>
    <scope>NUCLEOTIDE SEQUENCE [LARGE SCALE GENOMIC DNA]</scope>
    <source>
        <strain evidence="5">cv. UT</strain>
        <strain evidence="3">UT</strain>
        <tissue evidence="3">Leaves</tissue>
    </source>
</reference>
<evidence type="ECO:0000313" key="5">
    <source>
        <dbReference type="Proteomes" id="UP000187609"/>
    </source>
</evidence>
<dbReference type="Pfam" id="PF07734">
    <property type="entry name" value="FBA_1"/>
    <property type="match status" value="1"/>
</dbReference>
<dbReference type="InterPro" id="IPR006527">
    <property type="entry name" value="F-box-assoc_dom_typ1"/>
</dbReference>
<dbReference type="EMBL" id="MJEQ01037183">
    <property type="protein sequence ID" value="OIT07881.1"/>
    <property type="molecule type" value="Genomic_DNA"/>
</dbReference>
<dbReference type="NCBIfam" id="TIGR01640">
    <property type="entry name" value="F_box_assoc_1"/>
    <property type="match status" value="1"/>
</dbReference>
<dbReference type="InterPro" id="IPR036047">
    <property type="entry name" value="F-box-like_dom_sf"/>
</dbReference>
<dbReference type="PANTHER" id="PTHR31672">
    <property type="entry name" value="BNACNNG10540D PROTEIN"/>
    <property type="match status" value="1"/>
</dbReference>
<dbReference type="AlphaFoldDB" id="A0A1J6JLW0"/>
<dbReference type="InterPro" id="IPR050796">
    <property type="entry name" value="SCF_F-box_component"/>
</dbReference>
<dbReference type="InterPro" id="IPR017451">
    <property type="entry name" value="F-box-assoc_interact_dom"/>
</dbReference>
<dbReference type="EMBL" id="MH899928">
    <property type="protein sequence ID" value="QCF41904.1"/>
    <property type="molecule type" value="mRNA"/>
</dbReference>
<feature type="domain" description="F-box associated beta-propeller type 1" evidence="2">
    <location>
        <begin position="105"/>
        <end position="303"/>
    </location>
</feature>
<evidence type="ECO:0000259" key="2">
    <source>
        <dbReference type="Pfam" id="PF07734"/>
    </source>
</evidence>
<dbReference type="PANTHER" id="PTHR31672:SF13">
    <property type="entry name" value="F-BOX PROTEIN CPR30-LIKE"/>
    <property type="match status" value="1"/>
</dbReference>
<name>A0A1J6JLW0_NICAT</name>
<accession>A0A1J6JLW0</accession>
<sequence length="312" mass="35778">MPDGILKKVLKDVVIYILLKLPVKSLLRFKCLSKTWSTLIQSSTFINLHLNRTTTTNDEFILFNRSVEEAPNQFKSIVSFLSSGQDNLDTPPVSPDLYVPYLNPNSSSISHSLIGPCRGLVVLTDTIDTILLNPATRNYRLIRPSPFVCPLGFCRSIDGVGFGFDSITNDYKIVRILHLYGDPPFYDFATKEWKVDLYELSTDSWRELDHVDQQLPYVHRYPCAELSYKGASHWFGNTNTVVILCFDMGTETFRNMKMPDTCHFKDRKWYGLVVLDESLTLICHPYPGCTIEPADFMEIWIMKVCLFLLNPH</sequence>
<dbReference type="Pfam" id="PF00646">
    <property type="entry name" value="F-box"/>
    <property type="match status" value="1"/>
</dbReference>
<dbReference type="Gramene" id="OIT07881">
    <property type="protein sequence ID" value="OIT07881"/>
    <property type="gene ID" value="A4A49_07313"/>
</dbReference>
<dbReference type="OMA" id="WFGNTNT"/>
<gene>
    <name evidence="3" type="ORF">A4A49_07313</name>
</gene>
<dbReference type="InterPro" id="IPR001810">
    <property type="entry name" value="F-box_dom"/>
</dbReference>
<evidence type="ECO:0000313" key="3">
    <source>
        <dbReference type="EMBL" id="OIT07881.1"/>
    </source>
</evidence>
<evidence type="ECO:0000259" key="1">
    <source>
        <dbReference type="Pfam" id="PF00646"/>
    </source>
</evidence>
<proteinExistence type="evidence at transcript level"/>
<organism evidence="3 5">
    <name type="scientific">Nicotiana attenuata</name>
    <name type="common">Coyote tobacco</name>
    <dbReference type="NCBI Taxonomy" id="49451"/>
    <lineage>
        <taxon>Eukaryota</taxon>
        <taxon>Viridiplantae</taxon>
        <taxon>Streptophyta</taxon>
        <taxon>Embryophyta</taxon>
        <taxon>Tracheophyta</taxon>
        <taxon>Spermatophyta</taxon>
        <taxon>Magnoliopsida</taxon>
        <taxon>eudicotyledons</taxon>
        <taxon>Gunneridae</taxon>
        <taxon>Pentapetalae</taxon>
        <taxon>asterids</taxon>
        <taxon>lamiids</taxon>
        <taxon>Solanales</taxon>
        <taxon>Solanaceae</taxon>
        <taxon>Nicotianoideae</taxon>
        <taxon>Nicotianeae</taxon>
        <taxon>Nicotiana</taxon>
    </lineage>
</organism>
<dbReference type="SUPFAM" id="SSF81383">
    <property type="entry name" value="F-box domain"/>
    <property type="match status" value="1"/>
</dbReference>